<protein>
    <submittedName>
        <fullName evidence="9">Glycosyltransferase 87 family protein</fullName>
    </submittedName>
</protein>
<dbReference type="InterPro" id="IPR018584">
    <property type="entry name" value="GT87"/>
</dbReference>
<organism evidence="9 10">
    <name type="scientific">Actinomadura gamaensis</name>
    <dbReference type="NCBI Taxonomy" id="1763541"/>
    <lineage>
        <taxon>Bacteria</taxon>
        <taxon>Bacillati</taxon>
        <taxon>Actinomycetota</taxon>
        <taxon>Actinomycetes</taxon>
        <taxon>Streptosporangiales</taxon>
        <taxon>Thermomonosporaceae</taxon>
        <taxon>Actinomadura</taxon>
    </lineage>
</organism>
<dbReference type="Pfam" id="PF09594">
    <property type="entry name" value="GT87"/>
    <property type="match status" value="1"/>
</dbReference>
<evidence type="ECO:0000256" key="2">
    <source>
        <dbReference type="ARBA" id="ARBA00022475"/>
    </source>
</evidence>
<evidence type="ECO:0000256" key="4">
    <source>
        <dbReference type="ARBA" id="ARBA00022692"/>
    </source>
</evidence>
<evidence type="ECO:0000256" key="8">
    <source>
        <dbReference type="SAM" id="Phobius"/>
    </source>
</evidence>
<keyword evidence="3" id="KW-0808">Transferase</keyword>
<feature type="transmembrane region" description="Helical" evidence="8">
    <location>
        <begin position="310"/>
        <end position="326"/>
    </location>
</feature>
<feature type="transmembrane region" description="Helical" evidence="8">
    <location>
        <begin position="77"/>
        <end position="95"/>
    </location>
</feature>
<feature type="transmembrane region" description="Helical" evidence="8">
    <location>
        <begin position="150"/>
        <end position="174"/>
    </location>
</feature>
<reference evidence="10" key="1">
    <citation type="journal article" date="2019" name="Int. J. Syst. Evol. Microbiol.">
        <title>The Global Catalogue of Microorganisms (GCM) 10K type strain sequencing project: providing services to taxonomists for standard genome sequencing and annotation.</title>
        <authorList>
            <consortium name="The Broad Institute Genomics Platform"/>
            <consortium name="The Broad Institute Genome Sequencing Center for Infectious Disease"/>
            <person name="Wu L."/>
            <person name="Ma J."/>
        </authorList>
    </citation>
    <scope>NUCLEOTIDE SEQUENCE [LARGE SCALE GENOMIC DNA]</scope>
    <source>
        <strain evidence="10">KLKA75</strain>
    </source>
</reference>
<keyword evidence="5 8" id="KW-1133">Transmembrane helix</keyword>
<feature type="transmembrane region" description="Helical" evidence="8">
    <location>
        <begin position="244"/>
        <end position="265"/>
    </location>
</feature>
<dbReference type="RefSeq" id="WP_378265620.1">
    <property type="nucleotide sequence ID" value="NZ_JBHSIT010000024.1"/>
</dbReference>
<comment type="caution">
    <text evidence="9">The sequence shown here is derived from an EMBL/GenBank/DDBJ whole genome shotgun (WGS) entry which is preliminary data.</text>
</comment>
<keyword evidence="2" id="KW-1003">Cell membrane</keyword>
<keyword evidence="6 8" id="KW-0472">Membrane</keyword>
<evidence type="ECO:0000256" key="6">
    <source>
        <dbReference type="ARBA" id="ARBA00023136"/>
    </source>
</evidence>
<evidence type="ECO:0000256" key="5">
    <source>
        <dbReference type="ARBA" id="ARBA00022989"/>
    </source>
</evidence>
<evidence type="ECO:0000256" key="3">
    <source>
        <dbReference type="ARBA" id="ARBA00022679"/>
    </source>
</evidence>
<keyword evidence="10" id="KW-1185">Reference proteome</keyword>
<dbReference type="Proteomes" id="UP001595872">
    <property type="component" value="Unassembled WGS sequence"/>
</dbReference>
<evidence type="ECO:0000256" key="7">
    <source>
        <dbReference type="ARBA" id="ARBA00024033"/>
    </source>
</evidence>
<name>A0ABV9UBT0_9ACTN</name>
<proteinExistence type="inferred from homology"/>
<keyword evidence="4 8" id="KW-0812">Transmembrane</keyword>
<comment type="similarity">
    <text evidence="7">Belongs to the glycosyltransferase 87 family.</text>
</comment>
<gene>
    <name evidence="9" type="ORF">ACFPCY_42795</name>
</gene>
<evidence type="ECO:0000256" key="1">
    <source>
        <dbReference type="ARBA" id="ARBA00004651"/>
    </source>
</evidence>
<evidence type="ECO:0000313" key="9">
    <source>
        <dbReference type="EMBL" id="MFC4914073.1"/>
    </source>
</evidence>
<accession>A0ABV9UBT0</accession>
<comment type="subcellular location">
    <subcellularLocation>
        <location evidence="1">Cell membrane</location>
        <topology evidence="1">Multi-pass membrane protein</topology>
    </subcellularLocation>
</comment>
<feature type="transmembrane region" description="Helical" evidence="8">
    <location>
        <begin position="107"/>
        <end position="138"/>
    </location>
</feature>
<evidence type="ECO:0000313" key="10">
    <source>
        <dbReference type="Proteomes" id="UP001595872"/>
    </source>
</evidence>
<sequence length="393" mass="42359">MKMFFRVLLAVEIAALAVWSLVWDSLDFRIYRLGGGVVTEGTRLYTEKLAEHWYTNTPFFALICSPLSELPLTAARVAWQFASLAALAWACAGILELAGRPVSRNTVAVLVAIAMPLAPVYHTFFQGQVNLFLLAFVVADMKAVARGGKAAGIGIGIAAAVKLTPGIFIVLLLVTGRVRAACVAAGTFAAAVAGTWLVAPDASRVYWSGTFRDTSRVGVTYISNQSPFGMLSRMLGGHPERVESWYPLISVAVAVAGLAIAAAWARRGDWLGATAVTGTTGLLVSPISWAHHWVWVLPVLVLLVRNGRRVPAVCVYVLFVLSPLWWTPHDSTSREWGFHGPTTLVANCYLVSAFVFLAYAAVEVRRPRVGSVTPVRPVELAIDKTPVPEASCQ</sequence>
<dbReference type="EMBL" id="JBHSIT010000024">
    <property type="protein sequence ID" value="MFC4914073.1"/>
    <property type="molecule type" value="Genomic_DNA"/>
</dbReference>
<feature type="transmembrane region" description="Helical" evidence="8">
    <location>
        <begin position="181"/>
        <end position="199"/>
    </location>
</feature>
<feature type="transmembrane region" description="Helical" evidence="8">
    <location>
        <begin position="338"/>
        <end position="362"/>
    </location>
</feature>